<dbReference type="AlphaFoldDB" id="A0A7J6F9N5"/>
<keyword evidence="5" id="KW-0256">Endoplasmic reticulum</keyword>
<dbReference type="GO" id="GO:0005783">
    <property type="term" value="C:endoplasmic reticulum"/>
    <property type="evidence" value="ECO:0007669"/>
    <property type="project" value="UniProtKB-SubCell"/>
</dbReference>
<evidence type="ECO:0000313" key="10">
    <source>
        <dbReference type="Proteomes" id="UP000525078"/>
    </source>
</evidence>
<dbReference type="GO" id="GO:0046872">
    <property type="term" value="F:metal ion binding"/>
    <property type="evidence" value="ECO:0007669"/>
    <property type="project" value="UniProtKB-KW"/>
</dbReference>
<evidence type="ECO:0000256" key="7">
    <source>
        <dbReference type="ARBA" id="ARBA00023121"/>
    </source>
</evidence>
<reference evidence="9 10" key="1">
    <citation type="journal article" date="2020" name="bioRxiv">
        <title>Sequence and annotation of 42 cannabis genomes reveals extensive copy number variation in cannabinoid synthesis and pathogen resistance genes.</title>
        <authorList>
            <person name="Mckernan K.J."/>
            <person name="Helbert Y."/>
            <person name="Kane L.T."/>
            <person name="Ebling H."/>
            <person name="Zhang L."/>
            <person name="Liu B."/>
            <person name="Eaton Z."/>
            <person name="Mclaughlin S."/>
            <person name="Kingan S."/>
            <person name="Baybayan P."/>
            <person name="Concepcion G."/>
            <person name="Jordan M."/>
            <person name="Riva A."/>
            <person name="Barbazuk W."/>
            <person name="Harkins T."/>
        </authorList>
    </citation>
    <scope>NUCLEOTIDE SEQUENCE [LARGE SCALE GENOMIC DNA]</scope>
    <source>
        <strain evidence="10">cv. Jamaican Lion 4</strain>
        <tissue evidence="9">Leaf</tissue>
    </source>
</reference>
<evidence type="ECO:0000256" key="8">
    <source>
        <dbReference type="SAM" id="MobiDB-lite"/>
    </source>
</evidence>
<accession>A0A7J6F9N5</accession>
<proteinExistence type="predicted"/>
<protein>
    <submittedName>
        <fullName evidence="9">Uncharacterized protein</fullName>
    </submittedName>
</protein>
<dbReference type="InterPro" id="IPR050577">
    <property type="entry name" value="MAPR/NEUFC/NENF-like"/>
</dbReference>
<feature type="region of interest" description="Disordered" evidence="8">
    <location>
        <begin position="1"/>
        <end position="29"/>
    </location>
</feature>
<evidence type="ECO:0000313" key="9">
    <source>
        <dbReference type="EMBL" id="KAF4367386.1"/>
    </source>
</evidence>
<comment type="subcellular location">
    <subcellularLocation>
        <location evidence="1">Endoplasmic reticulum</location>
    </subcellularLocation>
</comment>
<organism evidence="9 10">
    <name type="scientific">Cannabis sativa</name>
    <name type="common">Hemp</name>
    <name type="synonym">Marijuana</name>
    <dbReference type="NCBI Taxonomy" id="3483"/>
    <lineage>
        <taxon>Eukaryota</taxon>
        <taxon>Viridiplantae</taxon>
        <taxon>Streptophyta</taxon>
        <taxon>Embryophyta</taxon>
        <taxon>Tracheophyta</taxon>
        <taxon>Spermatophyta</taxon>
        <taxon>Magnoliopsida</taxon>
        <taxon>eudicotyledons</taxon>
        <taxon>Gunneridae</taxon>
        <taxon>Pentapetalae</taxon>
        <taxon>rosids</taxon>
        <taxon>fabids</taxon>
        <taxon>Rosales</taxon>
        <taxon>Cannabaceae</taxon>
        <taxon>Cannabis</taxon>
    </lineage>
</organism>
<dbReference type="PANTHER" id="PTHR10281">
    <property type="entry name" value="MEMBRANE-ASSOCIATED PROGESTERONE RECEPTOR COMPONENT-RELATED"/>
    <property type="match status" value="1"/>
</dbReference>
<comment type="caution">
    <text evidence="9">The sequence shown here is derived from an EMBL/GenBank/DDBJ whole genome shotgun (WGS) entry which is preliminary data.</text>
</comment>
<dbReference type="EMBL" id="JAATIP010000143">
    <property type="protein sequence ID" value="KAF4367386.1"/>
    <property type="molecule type" value="Genomic_DNA"/>
</dbReference>
<evidence type="ECO:0000256" key="3">
    <source>
        <dbReference type="ARBA" id="ARBA00022665"/>
    </source>
</evidence>
<evidence type="ECO:0000256" key="5">
    <source>
        <dbReference type="ARBA" id="ARBA00022824"/>
    </source>
</evidence>
<dbReference type="GO" id="GO:0016020">
    <property type="term" value="C:membrane"/>
    <property type="evidence" value="ECO:0007669"/>
    <property type="project" value="TreeGrafter"/>
</dbReference>
<keyword evidence="3" id="KW-0754">Steroid-binding</keyword>
<evidence type="ECO:0000256" key="6">
    <source>
        <dbReference type="ARBA" id="ARBA00023004"/>
    </source>
</evidence>
<dbReference type="Gene3D" id="3.10.120.10">
    <property type="entry name" value="Cytochrome b5-like heme/steroid binding domain"/>
    <property type="match status" value="1"/>
</dbReference>
<name>A0A7J6F9N5_CANSA</name>
<evidence type="ECO:0000256" key="2">
    <source>
        <dbReference type="ARBA" id="ARBA00022617"/>
    </source>
</evidence>
<keyword evidence="6" id="KW-0408">Iron</keyword>
<dbReference type="InterPro" id="IPR036400">
    <property type="entry name" value="Cyt_B5-like_heme/steroid_sf"/>
</dbReference>
<evidence type="ECO:0000256" key="4">
    <source>
        <dbReference type="ARBA" id="ARBA00022723"/>
    </source>
</evidence>
<keyword evidence="2" id="KW-0349">Heme</keyword>
<evidence type="ECO:0000256" key="1">
    <source>
        <dbReference type="ARBA" id="ARBA00004240"/>
    </source>
</evidence>
<sequence length="76" mass="8355">MDLLPHTMTPDAPGSSGREVLPREPSDGFTSTTLFPRFKMFYGPGGPYAMFTGKEASRALALLSFKPQDMNDNLED</sequence>
<dbReference type="PANTHER" id="PTHR10281:SF72">
    <property type="entry name" value="NEUDESIN"/>
    <property type="match status" value="1"/>
</dbReference>
<keyword evidence="7" id="KW-0446">Lipid-binding</keyword>
<dbReference type="Proteomes" id="UP000525078">
    <property type="component" value="Unassembled WGS sequence"/>
</dbReference>
<keyword evidence="4" id="KW-0479">Metal-binding</keyword>
<gene>
    <name evidence="9" type="ORF">F8388_025804</name>
</gene>
<dbReference type="GO" id="GO:0005496">
    <property type="term" value="F:steroid binding"/>
    <property type="evidence" value="ECO:0007669"/>
    <property type="project" value="UniProtKB-KW"/>
</dbReference>